<gene>
    <name evidence="7" type="ORF">G5C33_10805</name>
</gene>
<protein>
    <recommendedName>
        <fullName evidence="2">alpha-L-fucosidase</fullName>
        <ecNumber evidence="2">3.2.1.51</ecNumber>
    </recommendedName>
</protein>
<dbReference type="GO" id="GO:0016139">
    <property type="term" value="P:glycoside catabolic process"/>
    <property type="evidence" value="ECO:0007669"/>
    <property type="project" value="TreeGrafter"/>
</dbReference>
<dbReference type="RefSeq" id="WP_165327222.1">
    <property type="nucleotide sequence ID" value="NZ_CP049109.1"/>
</dbReference>
<dbReference type="Gene3D" id="3.20.20.80">
    <property type="entry name" value="Glycosidases"/>
    <property type="match status" value="1"/>
</dbReference>
<evidence type="ECO:0000313" key="7">
    <source>
        <dbReference type="EMBL" id="QIG80217.1"/>
    </source>
</evidence>
<sequence>MAGPPPSRRAVLGAAAAAPALIAARGRGGGVGGPVQPNWPSLVYNYRYPDWFRDAKFGIWSHWGPQSVPEQGDWYGRFLYMQGHPMADFHRQTYGHPTEVGMKDIFPRWTADAWEPEALMRRFVKAGAKYFVSLACHHDNFDCFESAHHGWNATRIGPKRDVVGEWERAARASGLRFGVSNHISHAWHWFQPAYGYDPVGPHKGERYDAYRLSKADGAGTFWEGLDPQQLYTGRHMVAPDGIDSIDAMNAWHDAHDGQWIETIPPGDTGFARQWLLRQQDLVARYKPDFCYFDNYGLPFDRYGLEAAADYYNRSIAWHGEIDVVLTAKQLQPHMRFGVVQDVERGFSDHLSDEPWQTDTCIGDWFYNRARYTDRSYKSARDVVQRLADVVSKNGNLLLSIPQRGDGSIDSEEEKILDELAAWMAVNDEAIFGSRPFHIYGEGPTQLTAGMQNEAGFEGFDERDVRFTTKDGALYVLFLGAPSRPISIAALGRNRWDGRVARATQLGAGPVAYSQRGDSLTLTLKPATGFVPVVKIEGAGVA</sequence>
<keyword evidence="8" id="KW-1185">Reference proteome</keyword>
<dbReference type="InterPro" id="IPR017853">
    <property type="entry name" value="GH"/>
</dbReference>
<evidence type="ECO:0000259" key="6">
    <source>
        <dbReference type="Pfam" id="PF01120"/>
    </source>
</evidence>
<comment type="similarity">
    <text evidence="1">Belongs to the glycosyl hydrolase 29 family.</text>
</comment>
<dbReference type="AlphaFoldDB" id="A0A6G6Y5Z5"/>
<dbReference type="SMR" id="A0A6G6Y5Z5"/>
<dbReference type="EC" id="3.2.1.51" evidence="2"/>
<dbReference type="InterPro" id="IPR013780">
    <property type="entry name" value="Glyco_hydro_b"/>
</dbReference>
<evidence type="ECO:0000256" key="3">
    <source>
        <dbReference type="ARBA" id="ARBA00022729"/>
    </source>
</evidence>
<organism evidence="7 8">
    <name type="scientific">Stakelama tenebrarum</name>
    <dbReference type="NCBI Taxonomy" id="2711215"/>
    <lineage>
        <taxon>Bacteria</taxon>
        <taxon>Pseudomonadati</taxon>
        <taxon>Pseudomonadota</taxon>
        <taxon>Alphaproteobacteria</taxon>
        <taxon>Sphingomonadales</taxon>
        <taxon>Sphingomonadaceae</taxon>
        <taxon>Stakelama</taxon>
    </lineage>
</organism>
<name>A0A6G6Y5Z5_9SPHN</name>
<dbReference type="KEGG" id="spzr:G5C33_10805"/>
<dbReference type="Pfam" id="PF01120">
    <property type="entry name" value="Alpha_L_fucos"/>
    <property type="match status" value="1"/>
</dbReference>
<dbReference type="SUPFAM" id="SSF51445">
    <property type="entry name" value="(Trans)glycosidases"/>
    <property type="match status" value="1"/>
</dbReference>
<evidence type="ECO:0000256" key="5">
    <source>
        <dbReference type="ARBA" id="ARBA00023295"/>
    </source>
</evidence>
<evidence type="ECO:0000313" key="8">
    <source>
        <dbReference type="Proteomes" id="UP000501568"/>
    </source>
</evidence>
<evidence type="ECO:0000256" key="1">
    <source>
        <dbReference type="ARBA" id="ARBA00007951"/>
    </source>
</evidence>
<accession>A0A6G6Y5Z5</accession>
<keyword evidence="3" id="KW-0732">Signal</keyword>
<reference evidence="7 8" key="1">
    <citation type="submission" date="2020-02" db="EMBL/GenBank/DDBJ databases">
        <authorList>
            <person name="Zheng R.K."/>
            <person name="Sun C.M."/>
        </authorList>
    </citation>
    <scope>NUCLEOTIDE SEQUENCE [LARGE SCALE GENOMIC DNA]</scope>
    <source>
        <strain evidence="8">zrk23</strain>
    </source>
</reference>
<evidence type="ECO:0000256" key="4">
    <source>
        <dbReference type="ARBA" id="ARBA00022801"/>
    </source>
</evidence>
<dbReference type="SMART" id="SM00812">
    <property type="entry name" value="Alpha_L_fucos"/>
    <property type="match status" value="1"/>
</dbReference>
<dbReference type="InterPro" id="IPR057739">
    <property type="entry name" value="Glyco_hydro_29_N"/>
</dbReference>
<dbReference type="EMBL" id="CP049109">
    <property type="protein sequence ID" value="QIG80217.1"/>
    <property type="molecule type" value="Genomic_DNA"/>
</dbReference>
<dbReference type="PANTHER" id="PTHR10030">
    <property type="entry name" value="ALPHA-L-FUCOSIDASE"/>
    <property type="match status" value="1"/>
</dbReference>
<evidence type="ECO:0000256" key="2">
    <source>
        <dbReference type="ARBA" id="ARBA00012662"/>
    </source>
</evidence>
<dbReference type="GO" id="GO:0004560">
    <property type="term" value="F:alpha-L-fucosidase activity"/>
    <property type="evidence" value="ECO:0007669"/>
    <property type="project" value="InterPro"/>
</dbReference>
<dbReference type="InterPro" id="IPR000933">
    <property type="entry name" value="Glyco_hydro_29"/>
</dbReference>
<proteinExistence type="inferred from homology"/>
<dbReference type="GO" id="GO:0006004">
    <property type="term" value="P:fucose metabolic process"/>
    <property type="evidence" value="ECO:0007669"/>
    <property type="project" value="TreeGrafter"/>
</dbReference>
<dbReference type="GO" id="GO:0005764">
    <property type="term" value="C:lysosome"/>
    <property type="evidence" value="ECO:0007669"/>
    <property type="project" value="TreeGrafter"/>
</dbReference>
<dbReference type="PANTHER" id="PTHR10030:SF37">
    <property type="entry name" value="ALPHA-L-FUCOSIDASE-RELATED"/>
    <property type="match status" value="1"/>
</dbReference>
<dbReference type="Proteomes" id="UP000501568">
    <property type="component" value="Chromosome"/>
</dbReference>
<dbReference type="Gene3D" id="2.60.40.1180">
    <property type="entry name" value="Golgi alpha-mannosidase II"/>
    <property type="match status" value="1"/>
</dbReference>
<keyword evidence="4" id="KW-0378">Hydrolase</keyword>
<keyword evidence="5" id="KW-0326">Glycosidase</keyword>
<feature type="domain" description="Glycoside hydrolase family 29 N-terminal" evidence="6">
    <location>
        <begin position="35"/>
        <end position="428"/>
    </location>
</feature>